<name>A0ABU8HHB2_9BACI</name>
<comment type="caution">
    <text evidence="1">The sequence shown here is derived from an EMBL/GenBank/DDBJ whole genome shotgun (WGS) entry which is preliminary data.</text>
</comment>
<dbReference type="EMBL" id="JBBAXC010000015">
    <property type="protein sequence ID" value="MEI5908672.1"/>
    <property type="molecule type" value="Genomic_DNA"/>
</dbReference>
<evidence type="ECO:0000313" key="1">
    <source>
        <dbReference type="EMBL" id="MEI5908672.1"/>
    </source>
</evidence>
<reference evidence="1 2" key="1">
    <citation type="journal article" date="2018" name="J. Microbiol.">
        <title>Bacillus spongiae sp. nov., isolated from sponge of Jeju Island.</title>
        <authorList>
            <person name="Lee G.E."/>
            <person name="Im W.T."/>
            <person name="Park J.S."/>
        </authorList>
    </citation>
    <scope>NUCLEOTIDE SEQUENCE [LARGE SCALE GENOMIC DNA]</scope>
    <source>
        <strain evidence="1 2">135PIL107-10</strain>
    </source>
</reference>
<evidence type="ECO:0000313" key="2">
    <source>
        <dbReference type="Proteomes" id="UP001312865"/>
    </source>
</evidence>
<keyword evidence="2" id="KW-1185">Reference proteome</keyword>
<dbReference type="RefSeq" id="WP_336588122.1">
    <property type="nucleotide sequence ID" value="NZ_JBBAXC010000015.1"/>
</dbReference>
<gene>
    <name evidence="1" type="ORF">WAK64_16615</name>
</gene>
<sequence length="115" mass="12970">MENLEIISVREVLCGSSSTYFIRVRRGEGVTDLEVGSVDVIHQLNMVFGVPYHDEEPHADMESLEIVWLREVPCGEKSLFMITLKRGDAEAEIEVPTNSANILHTLLLVPFIEED</sequence>
<protein>
    <submittedName>
        <fullName evidence="1">Uncharacterized protein</fullName>
    </submittedName>
</protein>
<dbReference type="Proteomes" id="UP001312865">
    <property type="component" value="Unassembled WGS sequence"/>
</dbReference>
<proteinExistence type="predicted"/>
<accession>A0ABU8HHB2</accession>
<organism evidence="1 2">
    <name type="scientific">Bacillus spongiae</name>
    <dbReference type="NCBI Taxonomy" id="2683610"/>
    <lineage>
        <taxon>Bacteria</taxon>
        <taxon>Bacillati</taxon>
        <taxon>Bacillota</taxon>
        <taxon>Bacilli</taxon>
        <taxon>Bacillales</taxon>
        <taxon>Bacillaceae</taxon>
        <taxon>Bacillus</taxon>
    </lineage>
</organism>